<feature type="domain" description="ENPP1-3/EXOG-like endonuclease/phosphodiesterase" evidence="1">
    <location>
        <begin position="66"/>
        <end position="267"/>
    </location>
</feature>
<dbReference type="GO" id="GO:0004519">
    <property type="term" value="F:endonuclease activity"/>
    <property type="evidence" value="ECO:0007669"/>
    <property type="project" value="UniProtKB-KW"/>
</dbReference>
<gene>
    <name evidence="3" type="primary">ENDOD1</name>
    <name evidence="3" type="ORF">Y1Q_0012925</name>
</gene>
<proteinExistence type="predicted"/>
<keyword evidence="3" id="KW-0378">Hydrolase</keyword>
<dbReference type="SMART" id="SM00477">
    <property type="entry name" value="NUC"/>
    <property type="match status" value="1"/>
</dbReference>
<evidence type="ECO:0000259" key="1">
    <source>
        <dbReference type="SMART" id="SM00477"/>
    </source>
</evidence>
<dbReference type="Pfam" id="PF01223">
    <property type="entry name" value="Endonuclease_NS"/>
    <property type="match status" value="1"/>
</dbReference>
<dbReference type="SUPFAM" id="SSF54060">
    <property type="entry name" value="His-Me finger endonucleases"/>
    <property type="match status" value="1"/>
</dbReference>
<reference evidence="3 4" key="1">
    <citation type="journal article" date="2012" name="Genome Biol.">
        <title>Sequencing three crocodilian genomes to illuminate the evolution of archosaurs and amniotes.</title>
        <authorList>
            <person name="St John J.A."/>
            <person name="Braun E.L."/>
            <person name="Isberg S.R."/>
            <person name="Miles L.G."/>
            <person name="Chong A.Y."/>
            <person name="Gongora J."/>
            <person name="Dalzell P."/>
            <person name="Moran C."/>
            <person name="Bed'hom B."/>
            <person name="Abzhanov A."/>
            <person name="Burgess S.C."/>
            <person name="Cooksey A.M."/>
            <person name="Castoe T.A."/>
            <person name="Crawford N.G."/>
            <person name="Densmore L.D."/>
            <person name="Drew J.C."/>
            <person name="Edwards S.V."/>
            <person name="Faircloth B.C."/>
            <person name="Fujita M.K."/>
            <person name="Greenwold M.J."/>
            <person name="Hoffmann F.G."/>
            <person name="Howard J.M."/>
            <person name="Iguchi T."/>
            <person name="Janes D.E."/>
            <person name="Khan S.Y."/>
            <person name="Kohno S."/>
            <person name="de Koning A.J."/>
            <person name="Lance S.L."/>
            <person name="McCarthy F.M."/>
            <person name="McCormack J.E."/>
            <person name="Merchant M.E."/>
            <person name="Peterson D.G."/>
            <person name="Pollock D.D."/>
            <person name="Pourmand N."/>
            <person name="Raney B.J."/>
            <person name="Roessler K.A."/>
            <person name="Sanford J.R."/>
            <person name="Sawyer R.H."/>
            <person name="Schmidt C.J."/>
            <person name="Triplett E.W."/>
            <person name="Tuberville T.D."/>
            <person name="Venegas-Anaya M."/>
            <person name="Howard J.T."/>
            <person name="Jarvis E.D."/>
            <person name="Guillette L.J.Jr."/>
            <person name="Glenn T.C."/>
            <person name="Green R.E."/>
            <person name="Ray D.A."/>
        </authorList>
    </citation>
    <scope>NUCLEOTIDE SEQUENCE [LARGE SCALE GENOMIC DNA]</scope>
    <source>
        <strain evidence="3">KSC_2009_1</strain>
    </source>
</reference>
<name>A0A151P1Z3_ALLMI</name>
<sequence>MKIPMGQSLSGFSAGCTRSTGFSQGRVVRVDEPGFAECNGFFYRETPPEGFTEPFHVKICQRYNKEPRFATLYSTEDKTPLYSAFKYTKPAQSREESWLVEPQIDDAESDLDEMKHEADIGGSVNNLGANQALASDYADSGYERGQLNPSSLNEDDFQIATYTLTNAVPMTPSASKNWHRDVKNIIEQALAPHCENKDSLYLIAGSVPSKVRVKDKISVPQLLWLAACCSAPETWSVGLVKQMNDESHMEELAIGELEKQFPTEVNLFKSNCGEGKQSQGKIEAILQTINQLQSTEPILPAVTTFGYSASTPGPDQTAEEEQGEGSLLKRVAGLIALPFTKLLRIVFSIVREVVRYTFYFLWYVVKQFSNIIVGGFSSLWNGAMSYIKEISLVLLNIPRDMGQVAANIIKGFAQIVYHVVSLTCRILSIPVRLFFHIASFPYYTLGAIPVVIKDIAVGIGSTFSLIIDATAALLSGSTSLATHIVKRIIPKVSSDD</sequence>
<dbReference type="GO" id="GO:0003676">
    <property type="term" value="F:nucleic acid binding"/>
    <property type="evidence" value="ECO:0007669"/>
    <property type="project" value="InterPro"/>
</dbReference>
<dbReference type="Proteomes" id="UP000050525">
    <property type="component" value="Unassembled WGS sequence"/>
</dbReference>
<dbReference type="Gene3D" id="3.40.570.10">
    <property type="entry name" value="Extracellular Endonuclease, subunit A"/>
    <property type="match status" value="1"/>
</dbReference>
<dbReference type="GO" id="GO:0016787">
    <property type="term" value="F:hydrolase activity"/>
    <property type="evidence" value="ECO:0007669"/>
    <property type="project" value="InterPro"/>
</dbReference>
<keyword evidence="3" id="KW-0255">Endonuclease</keyword>
<feature type="domain" description="DNA/RNA non-specific endonuclease/pyrophosphatase/phosphodiesterase" evidence="2">
    <location>
        <begin position="65"/>
        <end position="268"/>
    </location>
</feature>
<dbReference type="PROSITE" id="PS51257">
    <property type="entry name" value="PROKAR_LIPOPROTEIN"/>
    <property type="match status" value="1"/>
</dbReference>
<dbReference type="SMART" id="SM00892">
    <property type="entry name" value="Endonuclease_NS"/>
    <property type="match status" value="1"/>
</dbReference>
<dbReference type="eggNOG" id="ENOG502QQYK">
    <property type="taxonomic scope" value="Eukaryota"/>
</dbReference>
<dbReference type="InterPro" id="IPR001604">
    <property type="entry name" value="Endo_G_ENPP1-like_dom"/>
</dbReference>
<dbReference type="STRING" id="8496.A0A151P1Z3"/>
<evidence type="ECO:0000313" key="3">
    <source>
        <dbReference type="EMBL" id="KYO43043.1"/>
    </source>
</evidence>
<dbReference type="InterPro" id="IPR020821">
    <property type="entry name" value="ENPP1-3/EXOG-like_nuc-like"/>
</dbReference>
<organism evidence="3 4">
    <name type="scientific">Alligator mississippiensis</name>
    <name type="common">American alligator</name>
    <dbReference type="NCBI Taxonomy" id="8496"/>
    <lineage>
        <taxon>Eukaryota</taxon>
        <taxon>Metazoa</taxon>
        <taxon>Chordata</taxon>
        <taxon>Craniata</taxon>
        <taxon>Vertebrata</taxon>
        <taxon>Euteleostomi</taxon>
        <taxon>Archelosauria</taxon>
        <taxon>Archosauria</taxon>
        <taxon>Crocodylia</taxon>
        <taxon>Alligatoridae</taxon>
        <taxon>Alligatorinae</taxon>
        <taxon>Alligator</taxon>
    </lineage>
</organism>
<protein>
    <submittedName>
        <fullName evidence="3">Endonuclease domain-containing 1 protein</fullName>
    </submittedName>
</protein>
<evidence type="ECO:0000313" key="4">
    <source>
        <dbReference type="Proteomes" id="UP000050525"/>
    </source>
</evidence>
<accession>A0A151P1Z3</accession>
<keyword evidence="3" id="KW-0540">Nuclease</keyword>
<dbReference type="InterPro" id="IPR044929">
    <property type="entry name" value="DNA/RNA_non-sp_Endonuclease_sf"/>
</dbReference>
<dbReference type="InterPro" id="IPR044925">
    <property type="entry name" value="His-Me_finger_sf"/>
</dbReference>
<evidence type="ECO:0000259" key="2">
    <source>
        <dbReference type="SMART" id="SM00892"/>
    </source>
</evidence>
<dbReference type="EMBL" id="AKHW03001255">
    <property type="protein sequence ID" value="KYO43043.1"/>
    <property type="molecule type" value="Genomic_DNA"/>
</dbReference>
<dbReference type="PANTHER" id="PTHR21472:SF8">
    <property type="entry name" value="ENDONUCLEASE DOMAIN-CONTAINING 1 PROTEIN"/>
    <property type="match status" value="1"/>
</dbReference>
<dbReference type="AlphaFoldDB" id="A0A151P1Z3"/>
<dbReference type="InterPro" id="IPR039015">
    <property type="entry name" value="ENDOD1"/>
</dbReference>
<keyword evidence="4" id="KW-1185">Reference proteome</keyword>
<dbReference type="GO" id="GO:0046872">
    <property type="term" value="F:metal ion binding"/>
    <property type="evidence" value="ECO:0007669"/>
    <property type="project" value="InterPro"/>
</dbReference>
<dbReference type="PANTHER" id="PTHR21472">
    <property type="entry name" value="ENDONUCLEASE DOMAIN-CONTAINING 1 PROTEIN ENDOD1"/>
    <property type="match status" value="1"/>
</dbReference>
<comment type="caution">
    <text evidence="3">The sequence shown here is derived from an EMBL/GenBank/DDBJ whole genome shotgun (WGS) entry which is preliminary data.</text>
</comment>